<keyword evidence="5" id="KW-0642">Proline metabolism</keyword>
<evidence type="ECO:0000256" key="2">
    <source>
        <dbReference type="ARBA" id="ARBA00023002"/>
    </source>
</evidence>
<keyword evidence="5" id="KW-0238">DNA-binding</keyword>
<keyword evidence="5" id="KW-0804">Transcription</keyword>
<dbReference type="UniPathway" id="UPA00261">
    <property type="reaction ID" value="UER00373"/>
</dbReference>
<dbReference type="Gene3D" id="1.20.5.550">
    <property type="entry name" value="Single Helix bin"/>
    <property type="match status" value="1"/>
</dbReference>
<dbReference type="GO" id="GO:0003677">
    <property type="term" value="F:DNA binding"/>
    <property type="evidence" value="ECO:0007669"/>
    <property type="project" value="UniProtKB-KW"/>
</dbReference>
<dbReference type="InterPro" id="IPR025703">
    <property type="entry name" value="Bifunct_PutA"/>
</dbReference>
<accession>A0A1H3JCH7</accession>
<dbReference type="Gene3D" id="3.20.20.220">
    <property type="match status" value="1"/>
</dbReference>
<dbReference type="PANTHER" id="PTHR42862">
    <property type="entry name" value="DELTA-1-PYRROLINE-5-CARBOXYLATE DEHYDROGENASE 1, ISOFORM A-RELATED"/>
    <property type="match status" value="1"/>
</dbReference>
<dbReference type="SUPFAM" id="SSF53720">
    <property type="entry name" value="ALDH-like"/>
    <property type="match status" value="1"/>
</dbReference>
<feature type="active site" evidence="6">
    <location>
        <position position="823"/>
    </location>
</feature>
<dbReference type="InterPro" id="IPR005933">
    <property type="entry name" value="PutA_C"/>
</dbReference>
<dbReference type="FunFam" id="3.40.309.10:FF:000005">
    <property type="entry name" value="1-pyrroline-5-carboxylate dehydrogenase 1"/>
    <property type="match status" value="1"/>
</dbReference>
<dbReference type="Proteomes" id="UP000198640">
    <property type="component" value="Unassembled WGS sequence"/>
</dbReference>
<dbReference type="InterPro" id="IPR016161">
    <property type="entry name" value="Ald_DH/histidinol_DH"/>
</dbReference>
<proteinExistence type="inferred from homology"/>
<evidence type="ECO:0000313" key="11">
    <source>
        <dbReference type="EMBL" id="SDY37730.1"/>
    </source>
</evidence>
<evidence type="ECO:0000259" key="10">
    <source>
        <dbReference type="Pfam" id="PF18327"/>
    </source>
</evidence>
<dbReference type="InterPro" id="IPR024089">
    <property type="entry name" value="PRODH_PutA_dom_I/II"/>
</dbReference>
<dbReference type="Gene3D" id="3.40.309.10">
    <property type="entry name" value="Aldehyde Dehydrogenase, Chain A, domain 2"/>
    <property type="match status" value="1"/>
</dbReference>
<keyword evidence="5" id="KW-0274">FAD</keyword>
<dbReference type="EC" id="1.2.1.88" evidence="5"/>
<dbReference type="RefSeq" id="WP_090414270.1">
    <property type="nucleotide sequence ID" value="NZ_FNOY01000032.1"/>
</dbReference>
<evidence type="ECO:0000256" key="5">
    <source>
        <dbReference type="PIRNR" id="PIRNR000197"/>
    </source>
</evidence>
<dbReference type="SUPFAM" id="SSF81935">
    <property type="entry name" value="N-terminal domain of bifunctional PutA protein"/>
    <property type="match status" value="1"/>
</dbReference>
<dbReference type="GO" id="GO:0003842">
    <property type="term" value="F:L-glutamate gamma-semialdehyde dehydrogenase activity"/>
    <property type="evidence" value="ECO:0007669"/>
    <property type="project" value="UniProtKB-UniRule"/>
</dbReference>
<dbReference type="NCBIfam" id="TIGR01238">
    <property type="entry name" value="D1pyr5carbox3"/>
    <property type="match status" value="1"/>
</dbReference>
<dbReference type="CDD" id="cd07125">
    <property type="entry name" value="ALDH_PutA-P5CDH"/>
    <property type="match status" value="1"/>
</dbReference>
<dbReference type="GO" id="GO:0004657">
    <property type="term" value="F:proline dehydrogenase activity"/>
    <property type="evidence" value="ECO:0007669"/>
    <property type="project" value="UniProtKB-UniRule"/>
</dbReference>
<dbReference type="InterPro" id="IPR016162">
    <property type="entry name" value="Ald_DH_N"/>
</dbReference>
<dbReference type="GO" id="GO:0009898">
    <property type="term" value="C:cytoplasmic side of plasma membrane"/>
    <property type="evidence" value="ECO:0007669"/>
    <property type="project" value="TreeGrafter"/>
</dbReference>
<dbReference type="GO" id="GO:0010133">
    <property type="term" value="P:L-proline catabolic process to L-glutamate"/>
    <property type="evidence" value="ECO:0007669"/>
    <property type="project" value="UniProtKB-UniRule"/>
</dbReference>
<evidence type="ECO:0000256" key="1">
    <source>
        <dbReference type="ARBA" id="ARBA00004786"/>
    </source>
</evidence>
<dbReference type="Pfam" id="PF00171">
    <property type="entry name" value="Aldedh"/>
    <property type="match status" value="1"/>
</dbReference>
<dbReference type="InterPro" id="IPR016160">
    <property type="entry name" value="Ald_DH_CS_CYS"/>
</dbReference>
<dbReference type="OrthoDB" id="6187633at2"/>
<feature type="active site" evidence="6">
    <location>
        <position position="789"/>
    </location>
</feature>
<keyword evidence="3 5" id="KW-0520">NAD</keyword>
<keyword evidence="5" id="KW-0678">Repressor</keyword>
<dbReference type="NCBIfam" id="NF008869">
    <property type="entry name" value="PRK11904.1"/>
    <property type="match status" value="1"/>
</dbReference>
<dbReference type="InterPro" id="IPR002872">
    <property type="entry name" value="Proline_DH_dom"/>
</dbReference>
<evidence type="ECO:0000256" key="4">
    <source>
        <dbReference type="ARBA" id="ARBA00048142"/>
    </source>
</evidence>
<comment type="similarity">
    <text evidence="5">In the C-terminal section; belongs to the aldehyde dehydrogenase family.</text>
</comment>
<dbReference type="InterPro" id="IPR024090">
    <property type="entry name" value="PRODH_PutA_dom_I"/>
</dbReference>
<dbReference type="InterPro" id="IPR016163">
    <property type="entry name" value="Ald_DH_C"/>
</dbReference>
<keyword evidence="2 5" id="KW-0560">Oxidoreductase</keyword>
<evidence type="ECO:0000259" key="7">
    <source>
        <dbReference type="Pfam" id="PF00171"/>
    </source>
</evidence>
<dbReference type="InterPro" id="IPR015590">
    <property type="entry name" value="Aldehyde_DH_dom"/>
</dbReference>
<dbReference type="PROSITE" id="PS00070">
    <property type="entry name" value="ALDEHYDE_DEHYDR_CYS"/>
    <property type="match status" value="1"/>
</dbReference>
<evidence type="ECO:0000256" key="6">
    <source>
        <dbReference type="PIRSR" id="PIRSR000197-1"/>
    </source>
</evidence>
<comment type="pathway">
    <text evidence="5">Amino-acid degradation; L-proline degradation into L-glutamate; L-glutamate from L-proline: step 1/2.</text>
</comment>
<organism evidence="11 12">
    <name type="scientific">Nitrosomonas halophila</name>
    <dbReference type="NCBI Taxonomy" id="44576"/>
    <lineage>
        <taxon>Bacteria</taxon>
        <taxon>Pseudomonadati</taxon>
        <taxon>Pseudomonadota</taxon>
        <taxon>Betaproteobacteria</taxon>
        <taxon>Nitrosomonadales</taxon>
        <taxon>Nitrosomonadaceae</taxon>
        <taxon>Nitrosomonas</taxon>
    </lineage>
</organism>
<dbReference type="GO" id="GO:0003700">
    <property type="term" value="F:DNA-binding transcription factor activity"/>
    <property type="evidence" value="ECO:0007669"/>
    <property type="project" value="InterPro"/>
</dbReference>
<name>A0A1H3JCH7_9PROT</name>
<evidence type="ECO:0000259" key="9">
    <source>
        <dbReference type="Pfam" id="PF14850"/>
    </source>
</evidence>
<keyword evidence="5" id="KW-0805">Transcription regulation</keyword>
<gene>
    <name evidence="11" type="ORF">SAMN05421881_103216</name>
</gene>
<dbReference type="EMBL" id="FNOY01000032">
    <property type="protein sequence ID" value="SDY37730.1"/>
    <property type="molecule type" value="Genomic_DNA"/>
</dbReference>
<dbReference type="Gene3D" id="1.20.5.460">
    <property type="entry name" value="Single helix bin"/>
    <property type="match status" value="1"/>
</dbReference>
<feature type="domain" description="Proline dehydrogenase PutA" evidence="9">
    <location>
        <begin position="67"/>
        <end position="174"/>
    </location>
</feature>
<dbReference type="STRING" id="44576.SAMN05421881_103216"/>
<dbReference type="Pfam" id="PF01619">
    <property type="entry name" value="Pro_dh"/>
    <property type="match status" value="1"/>
</dbReference>
<dbReference type="InterPro" id="IPR050485">
    <property type="entry name" value="Proline_metab_enzyme"/>
</dbReference>
<comment type="function">
    <text evidence="5">Oxidizes proline to glutamate for use as a carbon and nitrogen source.</text>
</comment>
<comment type="similarity">
    <text evidence="5">In the N-terminal section; belongs to the proline dehydrogenase family.</text>
</comment>
<feature type="domain" description="Proline utilization A proline dehydrogenase N-terminal" evidence="10">
    <location>
        <begin position="11"/>
        <end position="58"/>
    </location>
</feature>
<dbReference type="Gene3D" id="3.40.605.10">
    <property type="entry name" value="Aldehyde Dehydrogenase, Chain A, domain 1"/>
    <property type="match status" value="1"/>
</dbReference>
<dbReference type="Pfam" id="PF14850">
    <property type="entry name" value="Pro_dh-DNA_bdg"/>
    <property type="match status" value="1"/>
</dbReference>
<dbReference type="SUPFAM" id="SSF51730">
    <property type="entry name" value="FAD-linked oxidoreductase"/>
    <property type="match status" value="1"/>
</dbReference>
<feature type="domain" description="Proline dehydrogenase" evidence="8">
    <location>
        <begin position="184"/>
        <end position="476"/>
    </location>
</feature>
<sequence>MWNDISDQPASATRAAINLAYLRDEDAQLAILLPLVKLGQQEQAQAAMRARQFVHTVRESTRTRSGIESILQEYDLSTQEGILLMSLAEALLRIPDAATADALIRDKFTNVDWDRPPGRRSSRLINLTALGLRLAGWLVRPKSPLWLDRMLQAVSLPLIRMTIKQTMRLVGHHFVLGRTIDTALSRSRRRKNRHSRYSFDMLGEAALTASDAKRYLAAYQDAIVALGKQAGQAELFERPSISVKLSALHPRYEYSQRQRIHEELSPRLLELALAAKAANISMTIDAEETERLDLLLDMFASVYRNHLLTGWHGFGLAVQAYQKRAIHVIDWLARLADAHQRPIPVRLVKGAYWDTEIKLAQERGLEGYPVFTRKAATDVSYLACARRLLDHGALFYPQFATHNAHTVATLIVMAGERAVEFQRLHGMGETLYCTVLEHHPQHSCRIYAPVGDHKTLLPYLVRRLLENGANSSFVNQIANEQIALEEIVANPLDKLAISVLHIPAPRHLYGGERLNASGLNLADHAVQFHLAQAWEKAGKQSWQAAPIVNGHRLAGNTCLIHNPADRDDIVGEVSLANAEAADQALDAACQAAPGWADSDVGMRAACLEQAAELLEAQMLELMSLIIREGGRTIPDALNEVRETIDFCRYYAVQARRHFAHPITLPGVTGESNQLRWAGRGVFICISPWNFPAAIFTGQIAAALVAGNSVIAKPAAPTPLSAAYLVDILHQAGIPQTVLHFLPGSGSQIGMQLVSDPRIAGVAFTGSTSTARQINQALAQRERILPFIAETGGQNCMLVDSSALPEQVVQDVIASSFNSAGQRCSALRVLYLQQEIAPQIISMLSGAMDELRIGNPMQLSTDIGPVISDSACAELLQHCEHMHREAHLIKALQQPPACVSGSFFPPHVYEIERLDQLQHEVFGPVLHIIRYSANQLDEVIAAINRSGYGLTLGIHSRIESRIDYIQRHTRCGNTYANRNMIGAVVGSQPFGGEGLSGTGPKAGGPHYLQRFATERVITVNTAAVGGNAALLSGSENGNKCPMQRSDPSC</sequence>
<comment type="catalytic activity">
    <reaction evidence="5">
        <text>L-proline + a quinone = (S)-1-pyrroline-5-carboxylate + a quinol + H(+)</text>
        <dbReference type="Rhea" id="RHEA:23784"/>
        <dbReference type="ChEBI" id="CHEBI:15378"/>
        <dbReference type="ChEBI" id="CHEBI:17388"/>
        <dbReference type="ChEBI" id="CHEBI:24646"/>
        <dbReference type="ChEBI" id="CHEBI:60039"/>
        <dbReference type="ChEBI" id="CHEBI:132124"/>
        <dbReference type="EC" id="1.5.5.2"/>
    </reaction>
</comment>
<dbReference type="PANTHER" id="PTHR42862:SF1">
    <property type="entry name" value="DELTA-1-PYRROLINE-5-CARBOXYLATE DEHYDROGENASE 2, ISOFORM A-RELATED"/>
    <property type="match status" value="1"/>
</dbReference>
<evidence type="ECO:0000256" key="3">
    <source>
        <dbReference type="ARBA" id="ARBA00023027"/>
    </source>
</evidence>
<dbReference type="InterPro" id="IPR024082">
    <property type="entry name" value="PRODH_PutA_dom_II"/>
</dbReference>
<evidence type="ECO:0000313" key="12">
    <source>
        <dbReference type="Proteomes" id="UP000198640"/>
    </source>
</evidence>
<dbReference type="EC" id="1.5.5.2" evidence="5"/>
<dbReference type="Pfam" id="PF18327">
    <property type="entry name" value="PRODH"/>
    <property type="match status" value="1"/>
</dbReference>
<dbReference type="AlphaFoldDB" id="A0A1H3JCH7"/>
<feature type="domain" description="Aldehyde dehydrogenase" evidence="7">
    <location>
        <begin position="559"/>
        <end position="1012"/>
    </location>
</feature>
<keyword evidence="12" id="KW-1185">Reference proteome</keyword>
<dbReference type="InterPro" id="IPR041349">
    <property type="entry name" value="PRODH"/>
</dbReference>
<comment type="cofactor">
    <cofactor evidence="5">
        <name>FAD</name>
        <dbReference type="ChEBI" id="CHEBI:57692"/>
    </cofactor>
</comment>
<reference evidence="11 12" key="1">
    <citation type="submission" date="2016-10" db="EMBL/GenBank/DDBJ databases">
        <authorList>
            <person name="de Groot N.N."/>
        </authorList>
    </citation>
    <scope>NUCLEOTIDE SEQUENCE [LARGE SCALE GENOMIC DNA]</scope>
    <source>
        <strain evidence="11 12">Nm1</strain>
    </source>
</reference>
<evidence type="ECO:0000259" key="8">
    <source>
        <dbReference type="Pfam" id="PF01619"/>
    </source>
</evidence>
<comment type="pathway">
    <text evidence="1 5">Amino-acid degradation; L-proline degradation into L-glutamate; L-glutamate from L-proline: step 2/2.</text>
</comment>
<dbReference type="PIRSF" id="PIRSF000197">
    <property type="entry name" value="Bifunct_PutA"/>
    <property type="match status" value="1"/>
</dbReference>
<protein>
    <recommendedName>
        <fullName evidence="5">Bifunctional protein PutA</fullName>
    </recommendedName>
    <domain>
        <recommendedName>
            <fullName evidence="5">Proline dehydrogenase</fullName>
            <ecNumber evidence="5">1.5.5.2</ecNumber>
        </recommendedName>
        <alternativeName>
            <fullName evidence="5">Proline oxidase</fullName>
        </alternativeName>
    </domain>
    <domain>
        <recommendedName>
            <fullName evidence="5">Delta-1-pyrroline-5-carboxylate dehydrogenase</fullName>
            <shortName evidence="5">P5C dehydrogenase</shortName>
            <ecNumber evidence="5">1.2.1.88</ecNumber>
        </recommendedName>
        <alternativeName>
            <fullName evidence="5">L-glutamate gamma-semialdehyde dehydrogenase</fullName>
        </alternativeName>
    </domain>
</protein>
<comment type="catalytic activity">
    <reaction evidence="4 5">
        <text>L-glutamate 5-semialdehyde + NAD(+) + H2O = L-glutamate + NADH + 2 H(+)</text>
        <dbReference type="Rhea" id="RHEA:30235"/>
        <dbReference type="ChEBI" id="CHEBI:15377"/>
        <dbReference type="ChEBI" id="CHEBI:15378"/>
        <dbReference type="ChEBI" id="CHEBI:29985"/>
        <dbReference type="ChEBI" id="CHEBI:57540"/>
        <dbReference type="ChEBI" id="CHEBI:57945"/>
        <dbReference type="ChEBI" id="CHEBI:58066"/>
        <dbReference type="EC" id="1.2.1.88"/>
    </reaction>
</comment>
<dbReference type="InterPro" id="IPR029041">
    <property type="entry name" value="FAD-linked_oxidoreductase-like"/>
</dbReference>
<keyword evidence="5" id="KW-0285">Flavoprotein</keyword>